<evidence type="ECO:0000256" key="6">
    <source>
        <dbReference type="ARBA" id="ARBA00022801"/>
    </source>
</evidence>
<evidence type="ECO:0000256" key="2">
    <source>
        <dbReference type="ARBA" id="ARBA00009085"/>
    </source>
</evidence>
<dbReference type="PROSITE" id="PS50235">
    <property type="entry name" value="USP_3"/>
    <property type="match status" value="1"/>
</dbReference>
<dbReference type="PANTHER" id="PTHR24006">
    <property type="entry name" value="UBIQUITIN CARBOXYL-TERMINAL HYDROLASE"/>
    <property type="match status" value="1"/>
</dbReference>
<evidence type="ECO:0000256" key="3">
    <source>
        <dbReference type="ARBA" id="ARBA00012759"/>
    </source>
</evidence>
<dbReference type="InterPro" id="IPR050164">
    <property type="entry name" value="Peptidase_C19"/>
</dbReference>
<comment type="catalytic activity">
    <reaction evidence="1">
        <text>Thiol-dependent hydrolysis of ester, thioester, amide, peptide and isopeptide bonds formed by the C-terminal Gly of ubiquitin (a 76-residue protein attached to proteins as an intracellular targeting signal).</text>
        <dbReference type="EC" id="3.4.19.12"/>
    </reaction>
</comment>
<evidence type="ECO:0000313" key="11">
    <source>
        <dbReference type="Proteomes" id="UP001138500"/>
    </source>
</evidence>
<evidence type="ECO:0000256" key="5">
    <source>
        <dbReference type="ARBA" id="ARBA00022786"/>
    </source>
</evidence>
<evidence type="ECO:0000259" key="9">
    <source>
        <dbReference type="PROSITE" id="PS50235"/>
    </source>
</evidence>
<accession>A0A9W7SYI4</accession>
<dbReference type="OrthoDB" id="289038at2759"/>
<dbReference type="AlphaFoldDB" id="A0A9W7SYI4"/>
<feature type="domain" description="USP" evidence="9">
    <location>
        <begin position="139"/>
        <end position="490"/>
    </location>
</feature>
<keyword evidence="4" id="KW-0645">Protease</keyword>
<keyword evidence="5" id="KW-0833">Ubl conjugation pathway</keyword>
<comment type="caution">
    <text evidence="10">The sequence shown here is derived from an EMBL/GenBank/DDBJ whole genome shotgun (WGS) entry which is preliminary data.</text>
</comment>
<comment type="similarity">
    <text evidence="2">Belongs to the peptidase C19 family.</text>
</comment>
<feature type="region of interest" description="Disordered" evidence="8">
    <location>
        <begin position="67"/>
        <end position="101"/>
    </location>
</feature>
<dbReference type="Gene3D" id="3.90.70.10">
    <property type="entry name" value="Cysteine proteinases"/>
    <property type="match status" value="1"/>
</dbReference>
<proteinExistence type="inferred from homology"/>
<dbReference type="EC" id="3.4.19.12" evidence="3"/>
<dbReference type="PROSITE" id="PS00973">
    <property type="entry name" value="USP_2"/>
    <property type="match status" value="1"/>
</dbReference>
<evidence type="ECO:0000256" key="8">
    <source>
        <dbReference type="SAM" id="MobiDB-lite"/>
    </source>
</evidence>
<dbReference type="InterPro" id="IPR018200">
    <property type="entry name" value="USP_CS"/>
</dbReference>
<dbReference type="GO" id="GO:0006508">
    <property type="term" value="P:proteolysis"/>
    <property type="evidence" value="ECO:0007669"/>
    <property type="project" value="UniProtKB-KW"/>
</dbReference>
<evidence type="ECO:0000256" key="1">
    <source>
        <dbReference type="ARBA" id="ARBA00000707"/>
    </source>
</evidence>
<dbReference type="GO" id="GO:0004843">
    <property type="term" value="F:cysteine-type deubiquitinase activity"/>
    <property type="evidence" value="ECO:0007669"/>
    <property type="project" value="UniProtKB-EC"/>
</dbReference>
<dbReference type="InterPro" id="IPR001394">
    <property type="entry name" value="Peptidase_C19_UCH"/>
</dbReference>
<evidence type="ECO:0000313" key="10">
    <source>
        <dbReference type="EMBL" id="KAH9842294.1"/>
    </source>
</evidence>
<keyword evidence="6" id="KW-0378">Hydrolase</keyword>
<feature type="compositionally biased region" description="Basic and acidic residues" evidence="8">
    <location>
        <begin position="518"/>
        <end position="528"/>
    </location>
</feature>
<dbReference type="Pfam" id="PF00443">
    <property type="entry name" value="UCH"/>
    <property type="match status" value="1"/>
</dbReference>
<evidence type="ECO:0000256" key="4">
    <source>
        <dbReference type="ARBA" id="ARBA00022670"/>
    </source>
</evidence>
<keyword evidence="7" id="KW-0788">Thiol protease</keyword>
<reference evidence="10 11" key="2">
    <citation type="journal article" date="2021" name="Curr. Genet.">
        <title>Genetic response to nitrogen starvation in the aggressive Eucalyptus foliar pathogen Teratosphaeria destructans.</title>
        <authorList>
            <person name="Havenga M."/>
            <person name="Wingfield B.D."/>
            <person name="Wingfield M.J."/>
            <person name="Dreyer L.L."/>
            <person name="Roets F."/>
            <person name="Aylward J."/>
        </authorList>
    </citation>
    <scope>NUCLEOTIDE SEQUENCE [LARGE SCALE GENOMIC DNA]</scope>
    <source>
        <strain evidence="10">CMW44962</strain>
    </source>
</reference>
<dbReference type="PANTHER" id="PTHR24006:SF758">
    <property type="entry name" value="UBIQUITIN CARBOXYL-TERMINAL HYDROLASE 36"/>
    <property type="match status" value="1"/>
</dbReference>
<evidence type="ECO:0000256" key="7">
    <source>
        <dbReference type="ARBA" id="ARBA00022807"/>
    </source>
</evidence>
<dbReference type="EMBL" id="RIBY02000424">
    <property type="protein sequence ID" value="KAH9842294.1"/>
    <property type="molecule type" value="Genomic_DNA"/>
</dbReference>
<sequence length="559" mass="64013">MASGKKFGEYLLDFVQSGDDFWSGQLSIELLRTFLQAQGGSTSVKGPVDYIFFKDTEKRSLLRATRSLGAEDKSSPSAKWQPHWSDEEPRVRDGKVMPKDSRKWTSKRDSVRVAGDVLVGRIDKRLRRWPRIPLDTREKGLWNKDNMCYRNSILSCLLHQPTVYHYLKNVAHQCGRRRYKCTTCALKFLMKEYWSNQRLEKGVADPRAARRELDYALISDLEPGDAMEEDFVHERQSDAYDFAQHLITKLRDKEAPDSGAQIDDLFNLRTQESWTCQDCGKTSVVQAVSDTGLSLRIDDPKRGLTLQEYVKHSFDHKLSIRCESEACQKKHNYDSSGKKRSTGRTDTGFSRRVTKAITEVPELLFLKLDRAYSRYGANPKTGAPFDLLEQYKIERHVPFEERLDLTKYRSDGSEEKLLYRLDGVSAHRGQLKSGHYIAVVRRWHQQHAGTTFWTINDTKSPVKGSGFSSMQNPVVGLHKFDPCVLLYSRLHAGDPAYDGDRSSRAENQAARAVASDTQEQKTNEKNMRTEAIVDDPANFDLTEDITAAASERPRKRPRR</sequence>
<gene>
    <name evidence="10" type="ORF">Tdes44962_MAKER07614</name>
</gene>
<feature type="compositionally biased region" description="Basic and acidic residues" evidence="8">
    <location>
        <begin position="84"/>
        <end position="101"/>
    </location>
</feature>
<dbReference type="GO" id="GO:0016579">
    <property type="term" value="P:protein deubiquitination"/>
    <property type="evidence" value="ECO:0007669"/>
    <property type="project" value="InterPro"/>
</dbReference>
<reference evidence="10 11" key="1">
    <citation type="journal article" date="2018" name="IMA Fungus">
        <title>IMA Genome-F 10: Nine draft genome sequences of Claviceps purpurea s.lat., including C. arundinis, C. humidiphila, and C. cf. spartinae, pseudomolecules for the pitch canker pathogen Fusarium circinatum, draft genome of Davidsoniella eucalypti, Grosmannia galeiformis, Quambalaria eucalypti, and Teratosphaeria destructans.</title>
        <authorList>
            <person name="Wingfield B.D."/>
            <person name="Liu M."/>
            <person name="Nguyen H.D."/>
            <person name="Lane F.A."/>
            <person name="Morgan S.W."/>
            <person name="De Vos L."/>
            <person name="Wilken P.M."/>
            <person name="Duong T.A."/>
            <person name="Aylward J."/>
            <person name="Coetzee M.P."/>
            <person name="Dadej K."/>
            <person name="De Beer Z.W."/>
            <person name="Findlay W."/>
            <person name="Havenga M."/>
            <person name="Kolarik M."/>
            <person name="Menzies J.G."/>
            <person name="Naidoo K."/>
            <person name="Pochopski O."/>
            <person name="Shoukouhi P."/>
            <person name="Santana Q.C."/>
            <person name="Seifert K.A."/>
            <person name="Soal N."/>
            <person name="Steenkamp E.T."/>
            <person name="Tatham C.T."/>
            <person name="van der Nest M.A."/>
            <person name="Wingfield M.J."/>
        </authorList>
    </citation>
    <scope>NUCLEOTIDE SEQUENCE [LARGE SCALE GENOMIC DNA]</scope>
    <source>
        <strain evidence="10">CMW44962</strain>
    </source>
</reference>
<dbReference type="InterPro" id="IPR028889">
    <property type="entry name" value="USP"/>
</dbReference>
<protein>
    <recommendedName>
        <fullName evidence="3">ubiquitinyl hydrolase 1</fullName>
        <ecNumber evidence="3">3.4.19.12</ecNumber>
    </recommendedName>
</protein>
<dbReference type="InterPro" id="IPR038765">
    <property type="entry name" value="Papain-like_cys_pep_sf"/>
</dbReference>
<dbReference type="GO" id="GO:0005829">
    <property type="term" value="C:cytosol"/>
    <property type="evidence" value="ECO:0007669"/>
    <property type="project" value="TreeGrafter"/>
</dbReference>
<feature type="region of interest" description="Disordered" evidence="8">
    <location>
        <begin position="511"/>
        <end position="559"/>
    </location>
</feature>
<keyword evidence="11" id="KW-1185">Reference proteome</keyword>
<dbReference type="GO" id="GO:0005634">
    <property type="term" value="C:nucleus"/>
    <property type="evidence" value="ECO:0007669"/>
    <property type="project" value="TreeGrafter"/>
</dbReference>
<name>A0A9W7SYI4_9PEZI</name>
<dbReference type="Proteomes" id="UP001138500">
    <property type="component" value="Unassembled WGS sequence"/>
</dbReference>
<dbReference type="SUPFAM" id="SSF54001">
    <property type="entry name" value="Cysteine proteinases"/>
    <property type="match status" value="1"/>
</dbReference>
<organism evidence="10 11">
    <name type="scientific">Teratosphaeria destructans</name>
    <dbReference type="NCBI Taxonomy" id="418781"/>
    <lineage>
        <taxon>Eukaryota</taxon>
        <taxon>Fungi</taxon>
        <taxon>Dikarya</taxon>
        <taxon>Ascomycota</taxon>
        <taxon>Pezizomycotina</taxon>
        <taxon>Dothideomycetes</taxon>
        <taxon>Dothideomycetidae</taxon>
        <taxon>Mycosphaerellales</taxon>
        <taxon>Teratosphaeriaceae</taxon>
        <taxon>Teratosphaeria</taxon>
    </lineage>
</organism>